<dbReference type="Gene3D" id="3.30.70.20">
    <property type="match status" value="1"/>
</dbReference>
<evidence type="ECO:0000313" key="5">
    <source>
        <dbReference type="EMBL" id="MQO10816.1"/>
    </source>
</evidence>
<comment type="caution">
    <text evidence="5">The sequence shown here is derived from an EMBL/GenBank/DDBJ whole genome shotgun (WGS) entry which is preliminary data.</text>
</comment>
<keyword evidence="2" id="KW-0408">Iron</keyword>
<evidence type="ECO:0000256" key="1">
    <source>
        <dbReference type="ARBA" id="ARBA00022723"/>
    </source>
</evidence>
<dbReference type="PROSITE" id="PS00198">
    <property type="entry name" value="4FE4S_FER_1"/>
    <property type="match status" value="1"/>
</dbReference>
<dbReference type="GO" id="GO:0046872">
    <property type="term" value="F:metal ion binding"/>
    <property type="evidence" value="ECO:0007669"/>
    <property type="project" value="UniProtKB-KW"/>
</dbReference>
<dbReference type="PANTHER" id="PTHR43193">
    <property type="match status" value="1"/>
</dbReference>
<keyword evidence="1" id="KW-0479">Metal-binding</keyword>
<dbReference type="InterPro" id="IPR017900">
    <property type="entry name" value="4Fe4S_Fe_S_CS"/>
</dbReference>
<dbReference type="SUPFAM" id="SSF54862">
    <property type="entry name" value="4Fe-4S ferredoxins"/>
    <property type="match status" value="1"/>
</dbReference>
<dbReference type="PROSITE" id="PS51379">
    <property type="entry name" value="4FE4S_FER_2"/>
    <property type="match status" value="2"/>
</dbReference>
<dbReference type="InterPro" id="IPR052977">
    <property type="entry name" value="Polyferredoxin-like_ET"/>
</dbReference>
<name>A0AA90VI39_9BACT</name>
<feature type="domain" description="4Fe-4S ferredoxin-type" evidence="4">
    <location>
        <begin position="35"/>
        <end position="66"/>
    </location>
</feature>
<dbReference type="EMBL" id="VZBP01000174">
    <property type="protein sequence ID" value="MQO10816.1"/>
    <property type="molecule type" value="Genomic_DNA"/>
</dbReference>
<evidence type="ECO:0000256" key="3">
    <source>
        <dbReference type="ARBA" id="ARBA00023014"/>
    </source>
</evidence>
<dbReference type="GO" id="GO:0051536">
    <property type="term" value="F:iron-sulfur cluster binding"/>
    <property type="evidence" value="ECO:0007669"/>
    <property type="project" value="UniProtKB-KW"/>
</dbReference>
<dbReference type="AlphaFoldDB" id="A0AA90VI39"/>
<protein>
    <submittedName>
        <fullName evidence="5">4Fe-4S dicluster domain-containing protein</fullName>
    </submittedName>
</protein>
<proteinExistence type="predicted"/>
<evidence type="ECO:0000313" key="6">
    <source>
        <dbReference type="Proteomes" id="UP000405805"/>
    </source>
</evidence>
<dbReference type="InterPro" id="IPR007525">
    <property type="entry name" value="FrhB_FdhB_C"/>
</dbReference>
<reference evidence="6" key="1">
    <citation type="submission" date="2019-09" db="EMBL/GenBank/DDBJ databases">
        <title>Distinct polysaccharide growth profiles of human intestinal Prevotella copri isolates.</title>
        <authorList>
            <person name="Fehlner-Peach H."/>
            <person name="Magnabosco C."/>
            <person name="Raghavan V."/>
            <person name="Scher J.U."/>
            <person name="Tett A."/>
            <person name="Cox L.M."/>
            <person name="Gottsegen C."/>
            <person name="Watters A."/>
            <person name="Wiltshire- Gordon J.D."/>
            <person name="Segata N."/>
            <person name="Bonneau R."/>
            <person name="Littman D.R."/>
        </authorList>
    </citation>
    <scope>NUCLEOTIDE SEQUENCE [LARGE SCALE GENOMIC DNA]</scope>
    <source>
        <strain evidence="6">iA624</strain>
    </source>
</reference>
<dbReference type="InterPro" id="IPR017896">
    <property type="entry name" value="4Fe4S_Fe-S-bd"/>
</dbReference>
<dbReference type="Proteomes" id="UP000405805">
    <property type="component" value="Unassembled WGS sequence"/>
</dbReference>
<gene>
    <name evidence="5" type="ORF">F7D57_14075</name>
</gene>
<dbReference type="Pfam" id="PF04432">
    <property type="entry name" value="FrhB_FdhB_C"/>
    <property type="match status" value="1"/>
</dbReference>
<sequence>MINIVDKKLCCACSACVQKCPKHSITMYEDDEGFSYPLVNQDTCINCNLCEKVCPMLHQAEKIEPQKVLAAKNTCVEERMNSSSGGVFLLLAKEVIKQGGVVFGAVYDEKWEVHHIYATKIEDVYPMMGSKYVQSRIENSYREAEKFLKQGQKVMFVGSPCQIAGFRAFLRNKEYDNLLAIDFVCHGVPSPGVWRRYLAETYSNSEMMVQYRRQAAGKNSVLLSSLNAKSPIGDIKFRDKTEDGWKKYRFVVRKNSVSTTDRNTVLSSDIHYMNVYMKGFLNNIYLRPSCYSCKCKNGVSHSDLTLADFWGINTINPSFDDDKGCSLVLINSGRGNAIFESLKLETWKSDLKIAKQFNPGFGDMIPDNPFRKRFFRMFNRGMTVEKSIQKCYSLSFMEWCKLKIKRILKQILK</sequence>
<keyword evidence="3" id="KW-0411">Iron-sulfur</keyword>
<dbReference type="Pfam" id="PF12838">
    <property type="entry name" value="Fer4_7"/>
    <property type="match status" value="1"/>
</dbReference>
<dbReference type="PANTHER" id="PTHR43193:SF2">
    <property type="entry name" value="POLYFERREDOXIN PROTEIN FWDF"/>
    <property type="match status" value="1"/>
</dbReference>
<feature type="domain" description="4Fe-4S ferredoxin-type" evidence="4">
    <location>
        <begin position="1"/>
        <end position="30"/>
    </location>
</feature>
<evidence type="ECO:0000256" key="2">
    <source>
        <dbReference type="ARBA" id="ARBA00023004"/>
    </source>
</evidence>
<accession>A0AA90VI39</accession>
<evidence type="ECO:0000259" key="4">
    <source>
        <dbReference type="PROSITE" id="PS51379"/>
    </source>
</evidence>
<organism evidence="5 6">
    <name type="scientific">Segatella copri</name>
    <dbReference type="NCBI Taxonomy" id="165179"/>
    <lineage>
        <taxon>Bacteria</taxon>
        <taxon>Pseudomonadati</taxon>
        <taxon>Bacteroidota</taxon>
        <taxon>Bacteroidia</taxon>
        <taxon>Bacteroidales</taxon>
        <taxon>Prevotellaceae</taxon>
        <taxon>Segatella</taxon>
    </lineage>
</organism>